<sequence>MIWKHKNPLPTEGNERKTYMTLKRNIPQNPKTKMMTIFMVLKRNVRLHKGHNGRKEKIYMTSTLKCLRQPKDLLGEIFMTLKPKGPHNTALTKKESMILKPRFHRIQRTVKNSPASRKAGTVKCIIWKLKNHSRIMWNQILTMMMMRLLLAKIFKMK</sequence>
<proteinExistence type="predicted"/>
<reference evidence="1" key="1">
    <citation type="submission" date="2021-05" db="EMBL/GenBank/DDBJ databases">
        <authorList>
            <person name="Alioto T."/>
            <person name="Alioto T."/>
            <person name="Gomez Garrido J."/>
        </authorList>
    </citation>
    <scope>NUCLEOTIDE SEQUENCE</scope>
</reference>
<accession>A0A8D8Y974</accession>
<protein>
    <submittedName>
        <fullName evidence="1">Uncharacterized protein</fullName>
    </submittedName>
</protein>
<evidence type="ECO:0000313" key="1">
    <source>
        <dbReference type="EMBL" id="CAG6724203.1"/>
    </source>
</evidence>
<name>A0A8D8Y974_9HEMI</name>
<organism evidence="1">
    <name type="scientific">Cacopsylla melanoneura</name>
    <dbReference type="NCBI Taxonomy" id="428564"/>
    <lineage>
        <taxon>Eukaryota</taxon>
        <taxon>Metazoa</taxon>
        <taxon>Ecdysozoa</taxon>
        <taxon>Arthropoda</taxon>
        <taxon>Hexapoda</taxon>
        <taxon>Insecta</taxon>
        <taxon>Pterygota</taxon>
        <taxon>Neoptera</taxon>
        <taxon>Paraneoptera</taxon>
        <taxon>Hemiptera</taxon>
        <taxon>Sternorrhyncha</taxon>
        <taxon>Psylloidea</taxon>
        <taxon>Psyllidae</taxon>
        <taxon>Psyllinae</taxon>
        <taxon>Cacopsylla</taxon>
    </lineage>
</organism>
<dbReference type="EMBL" id="HBUF01367193">
    <property type="protein sequence ID" value="CAG6724203.1"/>
    <property type="molecule type" value="Transcribed_RNA"/>
</dbReference>
<dbReference type="AlphaFoldDB" id="A0A8D8Y974"/>